<comment type="caution">
    <text evidence="4">The sequence shown here is derived from an EMBL/GenBank/DDBJ whole genome shotgun (WGS) entry which is preliminary data.</text>
</comment>
<keyword evidence="1" id="KW-0433">Leucine-rich repeat</keyword>
<dbReference type="Pfam" id="PF07532">
    <property type="entry name" value="Big_4"/>
    <property type="match status" value="2"/>
</dbReference>
<evidence type="ECO:0000313" key="5">
    <source>
        <dbReference type="Proteomes" id="UP000749471"/>
    </source>
</evidence>
<proteinExistence type="predicted"/>
<sequence>MKTRINRAILSRECLALILSISFILANMVPVFGETVDEQIKIELSSEQKEATTKNIQKIQFIGTNQWEDDRLFNLVLALVDYKGHIISFVSEEEFIKGKDDSNLTVYTKILPEGYKLKVFALDDLTSRNLISNVVEIPIVDGHIVEEIASIEPLDVEISQWSDYELPKEIEAKMNTGVTKNIPVKWDIDKVDTFKAGEFIIEGQVDGYKGEKVVLELSIIGVEKIIDIEDISITIDQGDEFLLPSHIEAKMSTGKKKEVPVIWDGEEINTEEIGEFTFEGTVEGYEKKVILTLIINEFNIEDIVVFENEELEYIIRDESEIESEDITKGDLLEVTSLYLPWALYGDLNIEDLKYLKNLQTLDLSFYETDFDLSSLSKLKKLEELNLFGNKISDLRGLEGLINLRSLDLANNNISDLTPLRNLTNLTKLRLNDNGSITDIKALANLVNLTELSLPKDSIKDYTPTAKYYESLNNPEFTFELLEADEEGVITLNASIGDKFNLPYGIKLHDGTIEYVNWDKEEIIITKNESIKVEGQVVDSDQCVYVELVVGDINDNTIIEFPDKNLEKAVRQAIDKYKGDIYYKDVKNLKKLETLGLQVKDLTGIENLSGLEELWLWGNMIGNSQLFHIKKLTNLVRLDLSMTGLTYIPDYAFNGLDRLEELYLNENMINEIEKDAFYGLNNLIHLDMDENYISNIEAIRNLPNLKELYMRYNDIRDISPVEDLKNLTLLWASNNKIEDVSPLSDLMELNWIRIADNNIKDISSLSSLSKVTKLSIENNEVKSLNGIESMKDIDWLEAQNNQIENIDPISDKTELTLLNLANNKITNIEALKNTIKLTQLYLKGNHITDFSPIQDYYSNLKVKDFELIVPEN</sequence>
<organism evidence="4 5">
    <name type="scientific">Tissierella simiarum</name>
    <dbReference type="NCBI Taxonomy" id="2841534"/>
    <lineage>
        <taxon>Bacteria</taxon>
        <taxon>Bacillati</taxon>
        <taxon>Bacillota</taxon>
        <taxon>Tissierellia</taxon>
        <taxon>Tissierellales</taxon>
        <taxon>Tissierellaceae</taxon>
        <taxon>Tissierella</taxon>
    </lineage>
</organism>
<feature type="domain" description="Bacterial Ig-like" evidence="3">
    <location>
        <begin position="151"/>
        <end position="208"/>
    </location>
</feature>
<dbReference type="Pfam" id="PF12799">
    <property type="entry name" value="LRR_4"/>
    <property type="match status" value="2"/>
</dbReference>
<evidence type="ECO:0000259" key="3">
    <source>
        <dbReference type="Pfam" id="PF07532"/>
    </source>
</evidence>
<evidence type="ECO:0000256" key="1">
    <source>
        <dbReference type="ARBA" id="ARBA00022614"/>
    </source>
</evidence>
<evidence type="ECO:0000256" key="2">
    <source>
        <dbReference type="ARBA" id="ARBA00022737"/>
    </source>
</evidence>
<keyword evidence="5" id="KW-1185">Reference proteome</keyword>
<dbReference type="EMBL" id="JAHLPM010000002">
    <property type="protein sequence ID" value="MBU5436975.1"/>
    <property type="molecule type" value="Genomic_DNA"/>
</dbReference>
<dbReference type="PROSITE" id="PS51450">
    <property type="entry name" value="LRR"/>
    <property type="match status" value="10"/>
</dbReference>
<reference evidence="4 5" key="1">
    <citation type="submission" date="2021-06" db="EMBL/GenBank/DDBJ databases">
        <authorList>
            <person name="Sun Q."/>
            <person name="Li D."/>
        </authorList>
    </citation>
    <scope>NUCLEOTIDE SEQUENCE [LARGE SCALE GENOMIC DNA]</scope>
    <source>
        <strain evidence="4 5">MSJ-40</strain>
    </source>
</reference>
<feature type="domain" description="Bacterial Ig-like" evidence="3">
    <location>
        <begin position="228"/>
        <end position="285"/>
    </location>
</feature>
<dbReference type="InterPro" id="IPR050836">
    <property type="entry name" value="SDS22/Internalin_LRR"/>
</dbReference>
<dbReference type="PANTHER" id="PTHR46652:SF3">
    <property type="entry name" value="LEUCINE-RICH REPEAT-CONTAINING PROTEIN 9"/>
    <property type="match status" value="1"/>
</dbReference>
<dbReference type="Proteomes" id="UP000749471">
    <property type="component" value="Unassembled WGS sequence"/>
</dbReference>
<dbReference type="InterPro" id="IPR001611">
    <property type="entry name" value="Leu-rich_rpt"/>
</dbReference>
<dbReference type="PANTHER" id="PTHR46652">
    <property type="entry name" value="LEUCINE-RICH REPEAT AND IQ DOMAIN-CONTAINING PROTEIN 1-RELATED"/>
    <property type="match status" value="1"/>
</dbReference>
<dbReference type="SMART" id="SM00369">
    <property type="entry name" value="LRR_TYP"/>
    <property type="match status" value="8"/>
</dbReference>
<accession>A0ABS6E3F4</accession>
<keyword evidence="2" id="KW-0677">Repeat</keyword>
<name>A0ABS6E3F4_9FIRM</name>
<dbReference type="Pfam" id="PF13855">
    <property type="entry name" value="LRR_8"/>
    <property type="match status" value="1"/>
</dbReference>
<dbReference type="RefSeq" id="WP_216516635.1">
    <property type="nucleotide sequence ID" value="NZ_JAHLPM010000002.1"/>
</dbReference>
<dbReference type="InterPro" id="IPR003591">
    <property type="entry name" value="Leu-rich_rpt_typical-subtyp"/>
</dbReference>
<dbReference type="InterPro" id="IPR025875">
    <property type="entry name" value="Leu-rich_rpt_4"/>
</dbReference>
<protein>
    <submittedName>
        <fullName evidence="4">Leucine-rich repeat domain-containing protein</fullName>
    </submittedName>
</protein>
<dbReference type="SMART" id="SM00365">
    <property type="entry name" value="LRR_SD22"/>
    <property type="match status" value="13"/>
</dbReference>
<gene>
    <name evidence="4" type="ORF">KQI42_03075</name>
</gene>
<dbReference type="InterPro" id="IPR011081">
    <property type="entry name" value="Big_4"/>
</dbReference>
<evidence type="ECO:0000313" key="4">
    <source>
        <dbReference type="EMBL" id="MBU5436975.1"/>
    </source>
</evidence>